<organism evidence="2 3">
    <name type="scientific">Stemphylium lycopersici</name>
    <name type="common">Tomato gray leaf spot disease fungus</name>
    <name type="synonym">Thyrospora lycopersici</name>
    <dbReference type="NCBI Taxonomy" id="183478"/>
    <lineage>
        <taxon>Eukaryota</taxon>
        <taxon>Fungi</taxon>
        <taxon>Dikarya</taxon>
        <taxon>Ascomycota</taxon>
        <taxon>Pezizomycotina</taxon>
        <taxon>Dothideomycetes</taxon>
        <taxon>Pleosporomycetidae</taxon>
        <taxon>Pleosporales</taxon>
        <taxon>Pleosporineae</taxon>
        <taxon>Pleosporaceae</taxon>
        <taxon>Stemphylium</taxon>
    </lineage>
</organism>
<accession>A0A364NC36</accession>
<proteinExistence type="predicted"/>
<evidence type="ECO:0000313" key="3">
    <source>
        <dbReference type="Proteomes" id="UP000249619"/>
    </source>
</evidence>
<evidence type="ECO:0000313" key="2">
    <source>
        <dbReference type="EMBL" id="RAR14914.1"/>
    </source>
</evidence>
<dbReference type="AlphaFoldDB" id="A0A364NC36"/>
<evidence type="ECO:0000256" key="1">
    <source>
        <dbReference type="SAM" id="MobiDB-lite"/>
    </source>
</evidence>
<keyword evidence="3" id="KW-1185">Reference proteome</keyword>
<gene>
    <name evidence="2" type="ORF">DDE83_001752</name>
</gene>
<dbReference type="EMBL" id="QGDH01000017">
    <property type="protein sequence ID" value="RAR14914.1"/>
    <property type="molecule type" value="Genomic_DNA"/>
</dbReference>
<comment type="caution">
    <text evidence="2">The sequence shown here is derived from an EMBL/GenBank/DDBJ whole genome shotgun (WGS) entry which is preliminary data.</text>
</comment>
<dbReference type="Proteomes" id="UP000249619">
    <property type="component" value="Unassembled WGS sequence"/>
</dbReference>
<feature type="region of interest" description="Disordered" evidence="1">
    <location>
        <begin position="14"/>
        <end position="45"/>
    </location>
</feature>
<feature type="compositionally biased region" description="Gly residues" evidence="1">
    <location>
        <begin position="27"/>
        <end position="39"/>
    </location>
</feature>
<reference evidence="3" key="1">
    <citation type="submission" date="2018-05" db="EMBL/GenBank/DDBJ databases">
        <title>Draft genome sequence of Stemphylium lycopersici strain CIDEFI 213.</title>
        <authorList>
            <person name="Medina R."/>
            <person name="Franco M.E.E."/>
            <person name="Lucentini C.G."/>
            <person name="Saparrat M.C.N."/>
            <person name="Balatti P.A."/>
        </authorList>
    </citation>
    <scope>NUCLEOTIDE SEQUENCE [LARGE SCALE GENOMIC DNA]</scope>
    <source>
        <strain evidence="3">CIDEFI 213</strain>
    </source>
</reference>
<name>A0A364NC36_STELY</name>
<sequence>MGCIPSKPNIIDENNGLGENNTKWVGANGGGQLNTGGPSGHTYTRTLPTPAFAGLHPVPSTVSWLWAAHLPRSLQVSRLTDDKPVHHLGTMPLFRMTTLLSMQMASRVMGEE</sequence>
<protein>
    <submittedName>
        <fullName evidence="2">Uncharacterized protein</fullName>
    </submittedName>
</protein>